<feature type="compositionally biased region" description="Polar residues" evidence="1">
    <location>
        <begin position="940"/>
        <end position="961"/>
    </location>
</feature>
<keyword evidence="3" id="KW-1185">Reference proteome</keyword>
<evidence type="ECO:0000256" key="1">
    <source>
        <dbReference type="SAM" id="MobiDB-lite"/>
    </source>
</evidence>
<reference evidence="4" key="1">
    <citation type="submission" date="2017-02" db="UniProtKB">
        <authorList>
            <consortium name="WormBaseParasite"/>
        </authorList>
    </citation>
    <scope>IDENTIFICATION</scope>
</reference>
<evidence type="ECO:0000313" key="2">
    <source>
        <dbReference type="EMBL" id="VDD84949.1"/>
    </source>
</evidence>
<dbReference type="EMBL" id="UXUI01000046">
    <property type="protein sequence ID" value="VDD84949.1"/>
    <property type="molecule type" value="Genomic_DNA"/>
</dbReference>
<name>A0A0N4USM7_ENTVE</name>
<gene>
    <name evidence="2" type="ORF">EVEC_LOCUS92</name>
</gene>
<dbReference type="OrthoDB" id="26681at2759"/>
<dbReference type="Proteomes" id="UP000274131">
    <property type="component" value="Unassembled WGS sequence"/>
</dbReference>
<protein>
    <submittedName>
        <fullName evidence="2 4">Uncharacterized protein</fullName>
    </submittedName>
</protein>
<evidence type="ECO:0000313" key="3">
    <source>
        <dbReference type="Proteomes" id="UP000274131"/>
    </source>
</evidence>
<organism evidence="4">
    <name type="scientific">Enterobius vermicularis</name>
    <name type="common">Human pinworm</name>
    <dbReference type="NCBI Taxonomy" id="51028"/>
    <lineage>
        <taxon>Eukaryota</taxon>
        <taxon>Metazoa</taxon>
        <taxon>Ecdysozoa</taxon>
        <taxon>Nematoda</taxon>
        <taxon>Chromadorea</taxon>
        <taxon>Rhabditida</taxon>
        <taxon>Spirurina</taxon>
        <taxon>Oxyuridomorpha</taxon>
        <taxon>Oxyuroidea</taxon>
        <taxon>Oxyuridae</taxon>
        <taxon>Enterobius</taxon>
    </lineage>
</organism>
<dbReference type="WBParaSite" id="EVEC_0000013101-mRNA-1">
    <property type="protein sequence ID" value="EVEC_0000013101-mRNA-1"/>
    <property type="gene ID" value="EVEC_0000013101"/>
</dbReference>
<dbReference type="STRING" id="51028.A0A0N4USM7"/>
<proteinExistence type="predicted"/>
<evidence type="ECO:0000313" key="4">
    <source>
        <dbReference type="WBParaSite" id="EVEC_0000013101-mRNA-1"/>
    </source>
</evidence>
<accession>A0A0N4USM7</accession>
<feature type="region of interest" description="Disordered" evidence="1">
    <location>
        <begin position="940"/>
        <end position="963"/>
    </location>
</feature>
<reference evidence="2 3" key="2">
    <citation type="submission" date="2018-10" db="EMBL/GenBank/DDBJ databases">
        <authorList>
            <consortium name="Pathogen Informatics"/>
        </authorList>
    </citation>
    <scope>NUCLEOTIDE SEQUENCE [LARGE SCALE GENOMIC DNA]</scope>
</reference>
<sequence length="1756" mass="198091">MAEVVEDFLRRERFQGWSTRLLGCLAIQLCQAGIEAPRSKLILHLVAHLPLQPHSGVKIHVSLVTRNLQDYLSSCNLGPILSLPCSESLFTELINLDCYWCHLSCVCEDEEDEPPILNKEKKVFSPEGLLHEDCDGLSQAVCETCRNGLSVRVCDSFRLSEKTLDILNALCPCKYPSEFDAVRMVAYSLSITARLILSIDAPFEAVIRNFMETAVPDFRNISDFRTWVLFMLLALKATKSLILGNLRFENNLQELFLYIQLILNFAQKVTRIFLNEVVGLEMSFDFSSEEAKDDFPLFIMKELFSQVTDIFRVMNAYFVKVISRRPLSQHPEAEPVKYVCSHVLMCCDGLGYVETVRDVFALAEKTGFSQEKVAEEFFFSIMRLAERLHMLGRCRSGVNTKAVENESSSSGTLNGEWKCPLSYLFSLCSSLLSDSSDRKIFDICVSCIREFPRGICSCTSASDIIEHLVCENVINLLSEEFYEALEFHLACFVPKKDVNFVSYEMQEYFAKHQSDGLSSLRYVLKLLRLCFPYLTEECCHAIVEAGLKQYTYWQQAQLCSQESLGTSFSYAHLIFVDFLCEVDFDDGIAKLCYQMIIRPVLEDSETCLDYLIPCMNLAANVLSLDAFEPGKEDLLLCLLEAAENMVSIAKQDFSNFLLKSDAGRRLQSVLSVVADSFLILKGLPEPIKSRINALCSSFIDIFFGYRYLGERSSVFYNLGQLVGLCLSIQGSLDDIHEALDTFCSKCMDLVQKKELLPFWNHLLCVFIDCSSSRKYCREFETFTSYENFLVRKVLKLFTATCARSKNNMETLADSSIMSDLWEIVTLLSRYSCSVDTFKEAISTFSRFVSFQSEPFELKPLLSLYCRTTRFKAQVLEVIQSLIDTAPEGPTCCLIFPQRALPEINSCSSETSVEAVEVKPEGNSFMNVVERLFSFTSFEKTGSSEVKGSPVSSDENTSNSGKLSPVAVEKPRYGAEIYFDDLVQVELSSGFFVSFWILLESQTGQHIPSRVLPICSIGSSTFSLHLTVGSDLKSFYVGAYANKKKIYEIIRKHKVLLRDRRCTSIDGFFTALGEPVGLRFNFGAILGDSDDSTFRYKLSSVFGFSGLLSEKLSLVLYSLGCDLCSLAETKTSTLESLFHFPINFSRAELTENEDNFSDFVGSLPILLKSSTPASFVSYVSQPETDQVPEGSEGLLSLVPKDGAVAWTCDIVHCHNVTLQRCFYPLGSTRLFIYFLAHAIDSHSEHQVQSLALKLILKYIRRGGLVKTEFCFSNGWDVIIRCFSSPLAVIGLSTVSVITELSISNLKGDQGFMNSYAVIYDPELLKSFSCCLNIWRGDDRMVYWARLLEVVADCVSNNACLFIQFNRAQLRRTDFLVNLFHTCQGMLQDERNFRLTGDAGASAVNSITRITSALSEQDETVNSILILWNFVFLSHPAVDTYLNYKIRGHVDWIKIEFMRDEETEIVEKESDLTKRLREYVQVLGRKRVSEVWATQRSVIALRDLYEQEKEQGTEDILPKHVKSPSKIVDFVLQAINKENTTKVSTLDRQYKNDDVSDSSEGVSANWFTDLRTGVTNIISAFVQNGADDMVSNIYGAINWQSVIVLLTNQDDIKLRNSVFLFFQNYMLRAPTKVKQAFIKGCGFAILGNQLRGYRVTAQIADSLFSLCCGEFVRLDEGLDPGRIQAISVDQFSCSAFDALFVLWEESASVDNAPIFWNISSAFSKIFDFNSLLMQAMMDAQFCDVLAGVLRKIAAIPFE</sequence>